<keyword evidence="4" id="KW-1185">Reference proteome</keyword>
<sequence length="115" mass="12514">MVRLNFLPYFTLTALHIFSGVHAAAVGSAPTFDTNSNNLGSSSAVARRDDGSRGLTCAITLFNPLTTRQDVSTKTQPNIYQQPATFISGKVAQSPEVQARIPRPEKRTKGRETSY</sequence>
<dbReference type="AlphaFoldDB" id="A0A2B7YPY6"/>
<organism evidence="3 4">
    <name type="scientific">Polytolypa hystricis (strain UAMH7299)</name>
    <dbReference type="NCBI Taxonomy" id="1447883"/>
    <lineage>
        <taxon>Eukaryota</taxon>
        <taxon>Fungi</taxon>
        <taxon>Dikarya</taxon>
        <taxon>Ascomycota</taxon>
        <taxon>Pezizomycotina</taxon>
        <taxon>Eurotiomycetes</taxon>
        <taxon>Eurotiomycetidae</taxon>
        <taxon>Onygenales</taxon>
        <taxon>Onygenales incertae sedis</taxon>
        <taxon>Polytolypa</taxon>
    </lineage>
</organism>
<protein>
    <recommendedName>
        <fullName evidence="5">Secreted protein</fullName>
    </recommendedName>
</protein>
<evidence type="ECO:0000256" key="1">
    <source>
        <dbReference type="SAM" id="MobiDB-lite"/>
    </source>
</evidence>
<accession>A0A2B7YPY6</accession>
<evidence type="ECO:0000313" key="3">
    <source>
        <dbReference type="EMBL" id="PGH23099.1"/>
    </source>
</evidence>
<gene>
    <name evidence="3" type="ORF">AJ80_02873</name>
</gene>
<proteinExistence type="predicted"/>
<reference evidence="3 4" key="1">
    <citation type="submission" date="2017-10" db="EMBL/GenBank/DDBJ databases">
        <title>Comparative genomics in systemic dimorphic fungi from Ajellomycetaceae.</title>
        <authorList>
            <person name="Munoz J.F."/>
            <person name="Mcewen J.G."/>
            <person name="Clay O.K."/>
            <person name="Cuomo C.A."/>
        </authorList>
    </citation>
    <scope>NUCLEOTIDE SEQUENCE [LARGE SCALE GENOMIC DNA]</scope>
    <source>
        <strain evidence="3 4">UAMH7299</strain>
    </source>
</reference>
<comment type="caution">
    <text evidence="3">The sequence shown here is derived from an EMBL/GenBank/DDBJ whole genome shotgun (WGS) entry which is preliminary data.</text>
</comment>
<evidence type="ECO:0000256" key="2">
    <source>
        <dbReference type="SAM" id="SignalP"/>
    </source>
</evidence>
<dbReference type="EMBL" id="PDNA01000029">
    <property type="protein sequence ID" value="PGH23099.1"/>
    <property type="molecule type" value="Genomic_DNA"/>
</dbReference>
<feature type="chain" id="PRO_5012880207" description="Secreted protein" evidence="2">
    <location>
        <begin position="24"/>
        <end position="115"/>
    </location>
</feature>
<feature type="signal peptide" evidence="2">
    <location>
        <begin position="1"/>
        <end position="23"/>
    </location>
</feature>
<evidence type="ECO:0000313" key="4">
    <source>
        <dbReference type="Proteomes" id="UP000224634"/>
    </source>
</evidence>
<evidence type="ECO:0008006" key="5">
    <source>
        <dbReference type="Google" id="ProtNLM"/>
    </source>
</evidence>
<keyword evidence="2" id="KW-0732">Signal</keyword>
<dbReference type="Proteomes" id="UP000224634">
    <property type="component" value="Unassembled WGS sequence"/>
</dbReference>
<dbReference type="OrthoDB" id="4186351at2759"/>
<name>A0A2B7YPY6_POLH7</name>
<feature type="compositionally biased region" description="Basic and acidic residues" evidence="1">
    <location>
        <begin position="102"/>
        <end position="115"/>
    </location>
</feature>
<feature type="region of interest" description="Disordered" evidence="1">
    <location>
        <begin position="91"/>
        <end position="115"/>
    </location>
</feature>